<comment type="subcellular location">
    <subcellularLocation>
        <location evidence="1">Nucleus</location>
    </subcellularLocation>
</comment>
<dbReference type="PANTHER" id="PTHR46765">
    <property type="entry name" value="P-LOOP CONTAINING NUCLEOSIDE TRIPHOSPHATE HYDROLASES SUPERFAMILY PROTEIN"/>
    <property type="match status" value="1"/>
</dbReference>
<keyword evidence="5" id="KW-0067">ATP-binding</keyword>
<dbReference type="STRING" id="1764295.A0A5B8MER1"/>
<evidence type="ECO:0000256" key="4">
    <source>
        <dbReference type="ARBA" id="ARBA00022741"/>
    </source>
</evidence>
<feature type="domain" description="AAA+ ATPase" evidence="11">
    <location>
        <begin position="293"/>
        <end position="446"/>
    </location>
</feature>
<dbReference type="GO" id="GO:0003677">
    <property type="term" value="F:DNA binding"/>
    <property type="evidence" value="ECO:0007669"/>
    <property type="project" value="UniProtKB-KW"/>
</dbReference>
<evidence type="ECO:0000256" key="7">
    <source>
        <dbReference type="ARBA" id="ARBA00023242"/>
    </source>
</evidence>
<evidence type="ECO:0000256" key="1">
    <source>
        <dbReference type="ARBA" id="ARBA00004123"/>
    </source>
</evidence>
<dbReference type="CDD" id="cd00009">
    <property type="entry name" value="AAA"/>
    <property type="match status" value="1"/>
</dbReference>
<feature type="compositionally biased region" description="Basic and acidic residues" evidence="10">
    <location>
        <begin position="793"/>
        <end position="824"/>
    </location>
</feature>
<evidence type="ECO:0000256" key="8">
    <source>
        <dbReference type="ARBA" id="ARBA00023306"/>
    </source>
</evidence>
<dbReference type="InterPro" id="IPR053016">
    <property type="entry name" value="CTF18-RFC_complex"/>
</dbReference>
<keyword evidence="7" id="KW-0539">Nucleus</keyword>
<evidence type="ECO:0000256" key="6">
    <source>
        <dbReference type="ARBA" id="ARBA00023125"/>
    </source>
</evidence>
<dbReference type="GO" id="GO:0006260">
    <property type="term" value="P:DNA replication"/>
    <property type="evidence" value="ECO:0007669"/>
    <property type="project" value="UniProtKB-KW"/>
</dbReference>
<feature type="region of interest" description="Disordered" evidence="10">
    <location>
        <begin position="532"/>
        <end position="553"/>
    </location>
</feature>
<feature type="compositionally biased region" description="Acidic residues" evidence="10">
    <location>
        <begin position="92"/>
        <end position="102"/>
    </location>
</feature>
<evidence type="ECO:0000259" key="11">
    <source>
        <dbReference type="SMART" id="SM00382"/>
    </source>
</evidence>
<evidence type="ECO:0000256" key="9">
    <source>
        <dbReference type="ARBA" id="ARBA00043975"/>
    </source>
</evidence>
<protein>
    <submittedName>
        <fullName evidence="12">P-loop-containing nucleoside triphosphate hydrolase</fullName>
    </submittedName>
</protein>
<evidence type="ECO:0000256" key="2">
    <source>
        <dbReference type="ARBA" id="ARBA00011480"/>
    </source>
</evidence>
<dbReference type="EMBL" id="CP031035">
    <property type="protein sequence ID" value="QDZ18751.1"/>
    <property type="molecule type" value="Genomic_DNA"/>
</dbReference>
<dbReference type="OrthoDB" id="2195431at2759"/>
<dbReference type="GO" id="GO:0005524">
    <property type="term" value="F:ATP binding"/>
    <property type="evidence" value="ECO:0007669"/>
    <property type="project" value="UniProtKB-KW"/>
</dbReference>
<dbReference type="Gene3D" id="1.10.8.60">
    <property type="match status" value="1"/>
</dbReference>
<dbReference type="CDD" id="cd18140">
    <property type="entry name" value="HLD_clamp_RFC"/>
    <property type="match status" value="1"/>
</dbReference>
<dbReference type="Gene3D" id="3.40.50.300">
    <property type="entry name" value="P-loop containing nucleotide triphosphate hydrolases"/>
    <property type="match status" value="1"/>
</dbReference>
<feature type="compositionally biased region" description="Acidic residues" evidence="10">
    <location>
        <begin position="1"/>
        <end position="30"/>
    </location>
</feature>
<dbReference type="AlphaFoldDB" id="A0A5B8MER1"/>
<evidence type="ECO:0000313" key="13">
    <source>
        <dbReference type="Proteomes" id="UP000316726"/>
    </source>
</evidence>
<dbReference type="SUPFAM" id="SSF52540">
    <property type="entry name" value="P-loop containing nucleoside triphosphate hydrolases"/>
    <property type="match status" value="1"/>
</dbReference>
<comment type="subunit">
    <text evidence="2">Heterotetramer of subunits RFC2, RFC3, RFC4 and RFC5 that can form a complex with RFC1.</text>
</comment>
<comment type="similarity">
    <text evidence="9">Belongs to the activator 1 small subunits family. CTF18 subfamily.</text>
</comment>
<feature type="region of interest" description="Disordered" evidence="10">
    <location>
        <begin position="793"/>
        <end position="831"/>
    </location>
</feature>
<feature type="region of interest" description="Disordered" evidence="10">
    <location>
        <begin position="268"/>
        <end position="287"/>
    </location>
</feature>
<dbReference type="GO" id="GO:0005634">
    <property type="term" value="C:nucleus"/>
    <property type="evidence" value="ECO:0007669"/>
    <property type="project" value="UniProtKB-SubCell"/>
</dbReference>
<sequence length="886" mass="98872">MDDLDDMLDMEAEMELEEQMDLLGELEEEEKSGKGTSPKRRKVGGGEAAPASLGMTQELEQLVGQSVDPETERAELTENELQELAATQGDDNPSDEDCEEEEESFLPVRYLYQTEGRDHVSVTLEGGKRVYCTVNGEQREKKQVAGRKRKGKTGGFLAVPVRQLIEQVERKRVQKIIQESENLSKSVDGADLSQAKRADVAGEKLLVSKYAPRRFIELLSDEQTNREVVRWLKLWDHYVFGKEQVKPAKPKREEAGSFLSKNEWLKTGNDKKKSSRAGNAYTNEALDKDGRPSQKVLLFCGPPGFGKTTLAHIAAKQCGYRTVEVNASDDRNAGALNKKIMDAMQMQSMKDGRPTCLVIDEIDGAMGGSDGKGAINMLVQLINAKRSDASTAAGVVEGEGSSRRKGKGKKADILTRPVICICNDLYANALRPLRDVARIFHFKKPDSRKISARLRRICQLEKIEAEGNALGILSQKSDGDIRSCLNTLEFLQRQQQKLSMSSLHAMGIGAKDKVDNVFHVMESVFNTNSKLGEADGGPSTSVPRASFEAKGGASKKRQRVTQFYQKLMNFGETDLLLTSCFENLSNVKYQDINLVKTSQAAEWFVFADEMSKGISDLNDFSLNKFRVAAPIALNTLASAPGRPQLTWAKVDGNARYQHRVQESVLHSWMSNLQPAAKSGMNTTTAVLDVIPHLCKSLVPRGLRPVAPELMRAKERVTLKRIVDHLVSYGLSLKMNKQGGDSDGNFRMSRTSYSLQPEIDKFHRYEGLPSNEIYMNSAVKQIITYEQETRKIRSKREAGVKESLEDKVKSKPKDSASKKSGGEERKKHHEHWLSKMRTAVENKQELRRMGGKKGGTICREVAYPMLYTYHEGVTNAVKRRVVLKELV</sequence>
<keyword evidence="8" id="KW-0131">Cell cycle</keyword>
<keyword evidence="13" id="KW-1185">Reference proteome</keyword>
<keyword evidence="12" id="KW-0378">Hydrolase</keyword>
<reference evidence="12 13" key="1">
    <citation type="submission" date="2018-07" db="EMBL/GenBank/DDBJ databases">
        <title>The complete nuclear genome of the prasinophyte Chloropicon primus (CCMP1205).</title>
        <authorList>
            <person name="Pombert J.-F."/>
            <person name="Otis C."/>
            <person name="Turmel M."/>
            <person name="Lemieux C."/>
        </authorList>
    </citation>
    <scope>NUCLEOTIDE SEQUENCE [LARGE SCALE GENOMIC DNA]</scope>
    <source>
        <strain evidence="12 13">CCMP1205</strain>
    </source>
</reference>
<organism evidence="12 13">
    <name type="scientific">Chloropicon primus</name>
    <dbReference type="NCBI Taxonomy" id="1764295"/>
    <lineage>
        <taxon>Eukaryota</taxon>
        <taxon>Viridiplantae</taxon>
        <taxon>Chlorophyta</taxon>
        <taxon>Chloropicophyceae</taxon>
        <taxon>Chloropicales</taxon>
        <taxon>Chloropicaceae</taxon>
        <taxon>Chloropicon</taxon>
    </lineage>
</organism>
<dbReference type="GO" id="GO:0016887">
    <property type="term" value="F:ATP hydrolysis activity"/>
    <property type="evidence" value="ECO:0007669"/>
    <property type="project" value="InterPro"/>
</dbReference>
<keyword evidence="3" id="KW-0235">DNA replication</keyword>
<dbReference type="PANTHER" id="PTHR46765:SF1">
    <property type="entry name" value="P-LOOP CONTAINING NUCLEOSIDE TRIPHOSPHATE HYDROLASES SUPERFAMILY PROTEIN"/>
    <property type="match status" value="1"/>
</dbReference>
<dbReference type="InterPro" id="IPR003593">
    <property type="entry name" value="AAA+_ATPase"/>
</dbReference>
<evidence type="ECO:0000313" key="12">
    <source>
        <dbReference type="EMBL" id="QDZ18751.1"/>
    </source>
</evidence>
<evidence type="ECO:0000256" key="5">
    <source>
        <dbReference type="ARBA" id="ARBA00022840"/>
    </source>
</evidence>
<feature type="region of interest" description="Disordered" evidence="10">
    <location>
        <begin position="1"/>
        <end position="102"/>
    </location>
</feature>
<dbReference type="Proteomes" id="UP000316726">
    <property type="component" value="Chromosome 2"/>
</dbReference>
<dbReference type="InterPro" id="IPR047854">
    <property type="entry name" value="RFC_lid"/>
</dbReference>
<dbReference type="Pfam" id="PF00004">
    <property type="entry name" value="AAA"/>
    <property type="match status" value="1"/>
</dbReference>
<dbReference type="InterPro" id="IPR003959">
    <property type="entry name" value="ATPase_AAA_core"/>
</dbReference>
<dbReference type="SMART" id="SM00382">
    <property type="entry name" value="AAA"/>
    <property type="match status" value="1"/>
</dbReference>
<keyword evidence="6" id="KW-0238">DNA-binding</keyword>
<evidence type="ECO:0000256" key="10">
    <source>
        <dbReference type="SAM" id="MobiDB-lite"/>
    </source>
</evidence>
<gene>
    <name evidence="12" type="ORF">A3770_02p12690</name>
</gene>
<evidence type="ECO:0000256" key="3">
    <source>
        <dbReference type="ARBA" id="ARBA00022705"/>
    </source>
</evidence>
<dbReference type="InterPro" id="IPR027417">
    <property type="entry name" value="P-loop_NTPase"/>
</dbReference>
<proteinExistence type="inferred from homology"/>
<accession>A0A5B8MER1</accession>
<name>A0A5B8MER1_9CHLO</name>
<keyword evidence="4" id="KW-0547">Nucleotide-binding</keyword>